<dbReference type="Proteomes" id="UP001056120">
    <property type="component" value="Linkage Group LG19"/>
</dbReference>
<accession>A0ACB9DDU4</accession>
<proteinExistence type="predicted"/>
<sequence length="103" mass="12108">MLVVQMEKYLINFWEQEPSNSTPKNFLRIFVTAAQGDIMPSCSTFDFLSWFRVELSLLDYNCLRFLPSMVAASTAFVAKYTIQPEKHLWGLKMQRYSVILHMF</sequence>
<comment type="caution">
    <text evidence="1">The sequence shown here is derived from an EMBL/GenBank/DDBJ whole genome shotgun (WGS) entry which is preliminary data.</text>
</comment>
<protein>
    <submittedName>
        <fullName evidence="1">Uncharacterized protein</fullName>
    </submittedName>
</protein>
<evidence type="ECO:0000313" key="2">
    <source>
        <dbReference type="Proteomes" id="UP001056120"/>
    </source>
</evidence>
<reference evidence="1 2" key="2">
    <citation type="journal article" date="2022" name="Mol. Ecol. Resour.">
        <title>The genomes of chicory, endive, great burdock and yacon provide insights into Asteraceae paleo-polyploidization history and plant inulin production.</title>
        <authorList>
            <person name="Fan W."/>
            <person name="Wang S."/>
            <person name="Wang H."/>
            <person name="Wang A."/>
            <person name="Jiang F."/>
            <person name="Liu H."/>
            <person name="Zhao H."/>
            <person name="Xu D."/>
            <person name="Zhang Y."/>
        </authorList>
    </citation>
    <scope>NUCLEOTIDE SEQUENCE [LARGE SCALE GENOMIC DNA]</scope>
    <source>
        <strain evidence="2">cv. Yunnan</strain>
        <tissue evidence="1">Leaves</tissue>
    </source>
</reference>
<gene>
    <name evidence="1" type="ORF">L1987_57911</name>
</gene>
<dbReference type="EMBL" id="CM042036">
    <property type="protein sequence ID" value="KAI3744818.1"/>
    <property type="molecule type" value="Genomic_DNA"/>
</dbReference>
<organism evidence="1 2">
    <name type="scientific">Smallanthus sonchifolius</name>
    <dbReference type="NCBI Taxonomy" id="185202"/>
    <lineage>
        <taxon>Eukaryota</taxon>
        <taxon>Viridiplantae</taxon>
        <taxon>Streptophyta</taxon>
        <taxon>Embryophyta</taxon>
        <taxon>Tracheophyta</taxon>
        <taxon>Spermatophyta</taxon>
        <taxon>Magnoliopsida</taxon>
        <taxon>eudicotyledons</taxon>
        <taxon>Gunneridae</taxon>
        <taxon>Pentapetalae</taxon>
        <taxon>asterids</taxon>
        <taxon>campanulids</taxon>
        <taxon>Asterales</taxon>
        <taxon>Asteraceae</taxon>
        <taxon>Asteroideae</taxon>
        <taxon>Heliantheae alliance</taxon>
        <taxon>Millerieae</taxon>
        <taxon>Smallanthus</taxon>
    </lineage>
</organism>
<keyword evidence="2" id="KW-1185">Reference proteome</keyword>
<evidence type="ECO:0000313" key="1">
    <source>
        <dbReference type="EMBL" id="KAI3744818.1"/>
    </source>
</evidence>
<reference evidence="2" key="1">
    <citation type="journal article" date="2022" name="Mol. Ecol. Resour.">
        <title>The genomes of chicory, endive, great burdock and yacon provide insights into Asteraceae palaeo-polyploidization history and plant inulin production.</title>
        <authorList>
            <person name="Fan W."/>
            <person name="Wang S."/>
            <person name="Wang H."/>
            <person name="Wang A."/>
            <person name="Jiang F."/>
            <person name="Liu H."/>
            <person name="Zhao H."/>
            <person name="Xu D."/>
            <person name="Zhang Y."/>
        </authorList>
    </citation>
    <scope>NUCLEOTIDE SEQUENCE [LARGE SCALE GENOMIC DNA]</scope>
    <source>
        <strain evidence="2">cv. Yunnan</strain>
    </source>
</reference>
<name>A0ACB9DDU4_9ASTR</name>